<dbReference type="PANTHER" id="PTHR10910:SF62">
    <property type="entry name" value="AT07585P-RELATED"/>
    <property type="match status" value="1"/>
</dbReference>
<dbReference type="GO" id="GO:0006382">
    <property type="term" value="P:adenosine to inosine editing"/>
    <property type="evidence" value="ECO:0007669"/>
    <property type="project" value="TreeGrafter"/>
</dbReference>
<accession>A0A9Q1CTY4</accession>
<feature type="domain" description="A to I editase" evidence="2">
    <location>
        <begin position="66"/>
        <end position="101"/>
    </location>
</feature>
<protein>
    <recommendedName>
        <fullName evidence="2">A to I editase domain-containing protein</fullName>
    </recommendedName>
</protein>
<dbReference type="Proteomes" id="UP001152320">
    <property type="component" value="Chromosome 1"/>
</dbReference>
<evidence type="ECO:0000313" key="3">
    <source>
        <dbReference type="EMBL" id="KAJ8050855.1"/>
    </source>
</evidence>
<dbReference type="GO" id="GO:0005737">
    <property type="term" value="C:cytoplasm"/>
    <property type="evidence" value="ECO:0007669"/>
    <property type="project" value="TreeGrafter"/>
</dbReference>
<evidence type="ECO:0000313" key="4">
    <source>
        <dbReference type="Proteomes" id="UP001152320"/>
    </source>
</evidence>
<evidence type="ECO:0000259" key="2">
    <source>
        <dbReference type="PROSITE" id="PS50141"/>
    </source>
</evidence>
<dbReference type="Pfam" id="PF02137">
    <property type="entry name" value="A_deamin"/>
    <property type="match status" value="1"/>
</dbReference>
<evidence type="ECO:0000256" key="1">
    <source>
        <dbReference type="SAM" id="Coils"/>
    </source>
</evidence>
<dbReference type="PROSITE" id="PS50141">
    <property type="entry name" value="A_DEAMIN_EDITASE"/>
    <property type="match status" value="1"/>
</dbReference>
<name>A0A9Q1CTY4_HOLLE</name>
<feature type="coiled-coil region" evidence="1">
    <location>
        <begin position="14"/>
        <end position="41"/>
    </location>
</feature>
<dbReference type="GO" id="GO:0008251">
    <property type="term" value="F:tRNA-specific adenosine deaminase activity"/>
    <property type="evidence" value="ECO:0007669"/>
    <property type="project" value="TreeGrafter"/>
</dbReference>
<reference evidence="3" key="1">
    <citation type="submission" date="2021-10" db="EMBL/GenBank/DDBJ databases">
        <title>Tropical sea cucumber genome reveals ecological adaptation and Cuvierian tubules defense mechanism.</title>
        <authorList>
            <person name="Chen T."/>
        </authorList>
    </citation>
    <scope>NUCLEOTIDE SEQUENCE</scope>
    <source>
        <strain evidence="3">Nanhai2018</strain>
        <tissue evidence="3">Muscle</tissue>
    </source>
</reference>
<keyword evidence="1" id="KW-0175">Coiled coil</keyword>
<dbReference type="PANTHER" id="PTHR10910">
    <property type="entry name" value="EUKARYOTE SPECIFIC DSRNA BINDING PROTEIN"/>
    <property type="match status" value="1"/>
</dbReference>
<comment type="caution">
    <text evidence="3">The sequence shown here is derived from an EMBL/GenBank/DDBJ whole genome shotgun (WGS) entry which is preliminary data.</text>
</comment>
<dbReference type="EMBL" id="JAIZAY010000001">
    <property type="protein sequence ID" value="KAJ8050855.1"/>
    <property type="molecule type" value="Genomic_DNA"/>
</dbReference>
<dbReference type="GO" id="GO:0003725">
    <property type="term" value="F:double-stranded RNA binding"/>
    <property type="evidence" value="ECO:0007669"/>
    <property type="project" value="TreeGrafter"/>
</dbReference>
<keyword evidence="4" id="KW-1185">Reference proteome</keyword>
<dbReference type="GO" id="GO:0006396">
    <property type="term" value="P:RNA processing"/>
    <property type="evidence" value="ECO:0007669"/>
    <property type="project" value="InterPro"/>
</dbReference>
<dbReference type="GO" id="GO:0005730">
    <property type="term" value="C:nucleolus"/>
    <property type="evidence" value="ECO:0007669"/>
    <property type="project" value="TreeGrafter"/>
</dbReference>
<dbReference type="OrthoDB" id="10268011at2759"/>
<dbReference type="InterPro" id="IPR002466">
    <property type="entry name" value="A_deamin"/>
</dbReference>
<dbReference type="AlphaFoldDB" id="A0A9Q1CTY4"/>
<gene>
    <name evidence="3" type="ORF">HOLleu_04214</name>
</gene>
<proteinExistence type="predicted"/>
<dbReference type="GO" id="GO:0003726">
    <property type="term" value="F:double-stranded RNA adenosine deaminase activity"/>
    <property type="evidence" value="ECO:0007669"/>
    <property type="project" value="TreeGrafter"/>
</dbReference>
<sequence>MEPCSAPIQRLKPLTEHDQFAEKVEQQVQEMNKRVRLAVGKDLGPTHVLAAFVCEDADNSNLYVISFGTGTNWIAHENLAMDGRTVFDSHAEVIARRGFKR</sequence>
<organism evidence="3 4">
    <name type="scientific">Holothuria leucospilota</name>
    <name type="common">Black long sea cucumber</name>
    <name type="synonym">Mertensiothuria leucospilota</name>
    <dbReference type="NCBI Taxonomy" id="206669"/>
    <lineage>
        <taxon>Eukaryota</taxon>
        <taxon>Metazoa</taxon>
        <taxon>Echinodermata</taxon>
        <taxon>Eleutherozoa</taxon>
        <taxon>Echinozoa</taxon>
        <taxon>Holothuroidea</taxon>
        <taxon>Aspidochirotacea</taxon>
        <taxon>Aspidochirotida</taxon>
        <taxon>Holothuriidae</taxon>
        <taxon>Holothuria</taxon>
    </lineage>
</organism>